<sequence length="94" mass="10744">MKVGLRRPDGRDWDGIMHVNPALKEKAFVLVYNPLNEPVEKEISIPLYYTGLTESAVIKEKGVSKGKKYKLNRDYSVTLKISIPADGYNWYVVE</sequence>
<dbReference type="KEGG" id="psac:PSM36_0139"/>
<dbReference type="STRING" id="1642647.PSM36_0139"/>
<name>A0A1R3T4S0_9BACT</name>
<dbReference type="AlphaFoldDB" id="A0A1R3T4S0"/>
<dbReference type="EMBL" id="LT605205">
    <property type="protein sequence ID" value="SCD18975.1"/>
    <property type="molecule type" value="Genomic_DNA"/>
</dbReference>
<proteinExistence type="predicted"/>
<evidence type="ECO:0000313" key="1">
    <source>
        <dbReference type="EMBL" id="SCD18975.1"/>
    </source>
</evidence>
<keyword evidence="2" id="KW-1185">Reference proteome</keyword>
<dbReference type="RefSeq" id="WP_154670937.1">
    <property type="nucleotide sequence ID" value="NZ_DAMBAO010000005.1"/>
</dbReference>
<organism evidence="1 2">
    <name type="scientific">Proteiniphilum saccharofermentans</name>
    <dbReference type="NCBI Taxonomy" id="1642647"/>
    <lineage>
        <taxon>Bacteria</taxon>
        <taxon>Pseudomonadati</taxon>
        <taxon>Bacteroidota</taxon>
        <taxon>Bacteroidia</taxon>
        <taxon>Bacteroidales</taxon>
        <taxon>Dysgonomonadaceae</taxon>
        <taxon>Proteiniphilum</taxon>
    </lineage>
</organism>
<dbReference type="Proteomes" id="UP000187464">
    <property type="component" value="Chromosome I"/>
</dbReference>
<evidence type="ECO:0000313" key="2">
    <source>
        <dbReference type="Proteomes" id="UP000187464"/>
    </source>
</evidence>
<reference evidence="1 2" key="1">
    <citation type="submission" date="2016-08" db="EMBL/GenBank/DDBJ databases">
        <authorList>
            <person name="Seilhamer J.J."/>
        </authorList>
    </citation>
    <scope>NUCLEOTIDE SEQUENCE [LARGE SCALE GENOMIC DNA]</scope>
    <source>
        <strain evidence="1">M3/6</strain>
    </source>
</reference>
<protein>
    <submittedName>
        <fullName evidence="1">Uncharacterized protein</fullName>
    </submittedName>
</protein>
<accession>A0A1R3T4S0</accession>
<gene>
    <name evidence="1" type="ORF">PSM36_0139</name>
</gene>